<name>A0A4Z0QI16_9BACT</name>
<evidence type="ECO:0000313" key="3">
    <source>
        <dbReference type="Proteomes" id="UP000298471"/>
    </source>
</evidence>
<evidence type="ECO:0000256" key="1">
    <source>
        <dbReference type="SAM" id="SignalP"/>
    </source>
</evidence>
<feature type="signal peptide" evidence="1">
    <location>
        <begin position="1"/>
        <end position="21"/>
    </location>
</feature>
<dbReference type="Proteomes" id="UP000298471">
    <property type="component" value="Unassembled WGS sequence"/>
</dbReference>
<accession>A0A4Z0QI16</accession>
<dbReference type="OrthoDB" id="883283at2"/>
<dbReference type="EMBL" id="SRMB01000001">
    <property type="protein sequence ID" value="TGE29717.1"/>
    <property type="molecule type" value="Genomic_DNA"/>
</dbReference>
<keyword evidence="1" id="KW-0732">Signal</keyword>
<proteinExistence type="predicted"/>
<protein>
    <recommendedName>
        <fullName evidence="4">POTRA domain-containing protein</fullName>
    </recommendedName>
</protein>
<dbReference type="AlphaFoldDB" id="A0A4Z0QI16"/>
<organism evidence="2 3">
    <name type="scientific">Hymenobacter metallicola</name>
    <dbReference type="NCBI Taxonomy" id="2563114"/>
    <lineage>
        <taxon>Bacteria</taxon>
        <taxon>Pseudomonadati</taxon>
        <taxon>Bacteroidota</taxon>
        <taxon>Cytophagia</taxon>
        <taxon>Cytophagales</taxon>
        <taxon>Hymenobacteraceae</taxon>
        <taxon>Hymenobacter</taxon>
    </lineage>
</organism>
<sequence length="111" mass="12441">MKKLFFLLSCLLVLGSAPVWAQTSEPPMIVVRVTEDTDLVRLVIERGTGKQEELEFRSGYTRKDNQVAAKGYFDFLNKLYQQGYILQASIVGVPSQISNSTTLVFVKPSKP</sequence>
<reference evidence="2 3" key="1">
    <citation type="submission" date="2019-04" db="EMBL/GenBank/DDBJ databases">
        <authorList>
            <person name="Feng G."/>
            <person name="Zhang J."/>
            <person name="Zhu H."/>
        </authorList>
    </citation>
    <scope>NUCLEOTIDE SEQUENCE [LARGE SCALE GENOMIC DNA]</scope>
    <source>
        <strain evidence="2 3">9PBR-1</strain>
    </source>
</reference>
<gene>
    <name evidence="2" type="ORF">E5K02_09740</name>
</gene>
<evidence type="ECO:0008006" key="4">
    <source>
        <dbReference type="Google" id="ProtNLM"/>
    </source>
</evidence>
<feature type="chain" id="PRO_5021303695" description="POTRA domain-containing protein" evidence="1">
    <location>
        <begin position="22"/>
        <end position="111"/>
    </location>
</feature>
<dbReference type="RefSeq" id="WP_135394435.1">
    <property type="nucleotide sequence ID" value="NZ_SRMB01000001.1"/>
</dbReference>
<comment type="caution">
    <text evidence="2">The sequence shown here is derived from an EMBL/GenBank/DDBJ whole genome shotgun (WGS) entry which is preliminary data.</text>
</comment>
<keyword evidence="3" id="KW-1185">Reference proteome</keyword>
<evidence type="ECO:0000313" key="2">
    <source>
        <dbReference type="EMBL" id="TGE29717.1"/>
    </source>
</evidence>